<name>A0A9P5JU72_9AGAM</name>
<reference evidence="3" key="1">
    <citation type="submission" date="2019-10" db="EMBL/GenBank/DDBJ databases">
        <authorList>
            <consortium name="DOE Joint Genome Institute"/>
            <person name="Kuo A."/>
            <person name="Miyauchi S."/>
            <person name="Kiss E."/>
            <person name="Drula E."/>
            <person name="Kohler A."/>
            <person name="Sanchez-Garcia M."/>
            <person name="Andreopoulos B."/>
            <person name="Barry K.W."/>
            <person name="Bonito G."/>
            <person name="Buee M."/>
            <person name="Carver A."/>
            <person name="Chen C."/>
            <person name="Cichocki N."/>
            <person name="Clum A."/>
            <person name="Culley D."/>
            <person name="Crous P.W."/>
            <person name="Fauchery L."/>
            <person name="Girlanda M."/>
            <person name="Hayes R."/>
            <person name="Keri Z."/>
            <person name="LaButti K."/>
            <person name="Lipzen A."/>
            <person name="Lombard V."/>
            <person name="Magnuson J."/>
            <person name="Maillard F."/>
            <person name="Morin E."/>
            <person name="Murat C."/>
            <person name="Nolan M."/>
            <person name="Ohm R."/>
            <person name="Pangilinan J."/>
            <person name="Pereira M."/>
            <person name="Perotto S."/>
            <person name="Peter M."/>
            <person name="Riley R."/>
            <person name="Sitrit Y."/>
            <person name="Stielow B."/>
            <person name="Szollosi G."/>
            <person name="Zifcakova L."/>
            <person name="Stursova M."/>
            <person name="Spatafora J.W."/>
            <person name="Tedersoo L."/>
            <person name="Vaario L.-M."/>
            <person name="Yamada A."/>
            <person name="Yan M."/>
            <person name="Wang P."/>
            <person name="Xu J."/>
            <person name="Bruns T."/>
            <person name="Baldrian P."/>
            <person name="Vilgalys R."/>
            <person name="Henrissat B."/>
            <person name="Grigoriev I.V."/>
            <person name="Hibbett D."/>
            <person name="Nagy L.G."/>
            <person name="Martin F.M."/>
        </authorList>
    </citation>
    <scope>NUCLEOTIDE SEQUENCE</scope>
    <source>
        <strain evidence="3">Prilba</strain>
    </source>
</reference>
<gene>
    <name evidence="3" type="ORF">DFH94DRAFT_785044</name>
</gene>
<evidence type="ECO:0000256" key="1">
    <source>
        <dbReference type="SAM" id="MobiDB-lite"/>
    </source>
</evidence>
<dbReference type="AlphaFoldDB" id="A0A9P5JU72"/>
<reference evidence="3" key="2">
    <citation type="journal article" date="2020" name="Nat. Commun.">
        <title>Large-scale genome sequencing of mycorrhizal fungi provides insights into the early evolution of symbiotic traits.</title>
        <authorList>
            <person name="Miyauchi S."/>
            <person name="Kiss E."/>
            <person name="Kuo A."/>
            <person name="Drula E."/>
            <person name="Kohler A."/>
            <person name="Sanchez-Garcia M."/>
            <person name="Morin E."/>
            <person name="Andreopoulos B."/>
            <person name="Barry K.W."/>
            <person name="Bonito G."/>
            <person name="Buee M."/>
            <person name="Carver A."/>
            <person name="Chen C."/>
            <person name="Cichocki N."/>
            <person name="Clum A."/>
            <person name="Culley D."/>
            <person name="Crous P.W."/>
            <person name="Fauchery L."/>
            <person name="Girlanda M."/>
            <person name="Hayes R.D."/>
            <person name="Keri Z."/>
            <person name="LaButti K."/>
            <person name="Lipzen A."/>
            <person name="Lombard V."/>
            <person name="Magnuson J."/>
            <person name="Maillard F."/>
            <person name="Murat C."/>
            <person name="Nolan M."/>
            <person name="Ohm R.A."/>
            <person name="Pangilinan J."/>
            <person name="Pereira M.F."/>
            <person name="Perotto S."/>
            <person name="Peter M."/>
            <person name="Pfister S."/>
            <person name="Riley R."/>
            <person name="Sitrit Y."/>
            <person name="Stielow J.B."/>
            <person name="Szollosi G."/>
            <person name="Zifcakova L."/>
            <person name="Stursova M."/>
            <person name="Spatafora J.W."/>
            <person name="Tedersoo L."/>
            <person name="Vaario L.M."/>
            <person name="Yamada A."/>
            <person name="Yan M."/>
            <person name="Wang P."/>
            <person name="Xu J."/>
            <person name="Bruns T."/>
            <person name="Baldrian P."/>
            <person name="Vilgalys R."/>
            <person name="Dunand C."/>
            <person name="Henrissat B."/>
            <person name="Grigoriev I.V."/>
            <person name="Hibbett D."/>
            <person name="Nagy L.G."/>
            <person name="Martin F.M."/>
        </authorList>
    </citation>
    <scope>NUCLEOTIDE SEQUENCE</scope>
    <source>
        <strain evidence="3">Prilba</strain>
    </source>
</reference>
<keyword evidence="2" id="KW-0472">Membrane</keyword>
<feature type="region of interest" description="Disordered" evidence="1">
    <location>
        <begin position="116"/>
        <end position="153"/>
    </location>
</feature>
<sequence>MKSLAALTLTFPVPLLFICVVRQAQYKSKKSRSNSVNHIPYYGSDENAVAFIALYTSTVLSAILSVPTPLRTLIFINIVKPRKLWQSPSLLIHHICEIKPPSFSIYPSTPTLRSTSRFVLSNNGSPRSTSGHTSREKTPCSPGSERQKREAHS</sequence>
<protein>
    <submittedName>
        <fullName evidence="3">Uncharacterized protein</fullName>
    </submittedName>
</protein>
<keyword evidence="4" id="KW-1185">Reference proteome</keyword>
<feature type="transmembrane region" description="Helical" evidence="2">
    <location>
        <begin position="48"/>
        <end position="66"/>
    </location>
</feature>
<accession>A0A9P5JU72</accession>
<evidence type="ECO:0000313" key="4">
    <source>
        <dbReference type="Proteomes" id="UP000759537"/>
    </source>
</evidence>
<comment type="caution">
    <text evidence="3">The sequence shown here is derived from an EMBL/GenBank/DDBJ whole genome shotgun (WGS) entry which is preliminary data.</text>
</comment>
<keyword evidence="2" id="KW-1133">Transmembrane helix</keyword>
<keyword evidence="2" id="KW-0812">Transmembrane</keyword>
<dbReference type="Proteomes" id="UP000759537">
    <property type="component" value="Unassembled WGS sequence"/>
</dbReference>
<proteinExistence type="predicted"/>
<evidence type="ECO:0000313" key="3">
    <source>
        <dbReference type="EMBL" id="KAF8464744.1"/>
    </source>
</evidence>
<feature type="compositionally biased region" description="Polar residues" evidence="1">
    <location>
        <begin position="116"/>
        <end position="132"/>
    </location>
</feature>
<evidence type="ECO:0000256" key="2">
    <source>
        <dbReference type="SAM" id="Phobius"/>
    </source>
</evidence>
<organism evidence="3 4">
    <name type="scientific">Russula ochroleuca</name>
    <dbReference type="NCBI Taxonomy" id="152965"/>
    <lineage>
        <taxon>Eukaryota</taxon>
        <taxon>Fungi</taxon>
        <taxon>Dikarya</taxon>
        <taxon>Basidiomycota</taxon>
        <taxon>Agaricomycotina</taxon>
        <taxon>Agaricomycetes</taxon>
        <taxon>Russulales</taxon>
        <taxon>Russulaceae</taxon>
        <taxon>Russula</taxon>
    </lineage>
</organism>
<dbReference type="EMBL" id="WHVB01000054">
    <property type="protein sequence ID" value="KAF8464744.1"/>
    <property type="molecule type" value="Genomic_DNA"/>
</dbReference>